<feature type="region of interest" description="Disordered" evidence="1">
    <location>
        <begin position="112"/>
        <end position="141"/>
    </location>
</feature>
<name>A0AAW1HHL2_POPJA</name>
<evidence type="ECO:0000313" key="3">
    <source>
        <dbReference type="Proteomes" id="UP001458880"/>
    </source>
</evidence>
<organism evidence="2 3">
    <name type="scientific">Popillia japonica</name>
    <name type="common">Japanese beetle</name>
    <dbReference type="NCBI Taxonomy" id="7064"/>
    <lineage>
        <taxon>Eukaryota</taxon>
        <taxon>Metazoa</taxon>
        <taxon>Ecdysozoa</taxon>
        <taxon>Arthropoda</taxon>
        <taxon>Hexapoda</taxon>
        <taxon>Insecta</taxon>
        <taxon>Pterygota</taxon>
        <taxon>Neoptera</taxon>
        <taxon>Endopterygota</taxon>
        <taxon>Coleoptera</taxon>
        <taxon>Polyphaga</taxon>
        <taxon>Scarabaeiformia</taxon>
        <taxon>Scarabaeidae</taxon>
        <taxon>Rutelinae</taxon>
        <taxon>Popillia</taxon>
    </lineage>
</organism>
<comment type="caution">
    <text evidence="2">The sequence shown here is derived from an EMBL/GenBank/DDBJ whole genome shotgun (WGS) entry which is preliminary data.</text>
</comment>
<sequence length="225" mass="24501">MGDSRSFRLAWFTKPSADDAVLRIVDGHGSHKELDFVDEGSGASPSNIITPSLSVPTSTVTKALPSTSTLSEFASILKQVSCLPSCGEKSAVQEKHTAKKIKRKIPFGQVDSSAKTKNKVDKTKRKYQSNANVLPSTSKDSDATCKTKRKYQSNANVPPSTSKDSDATCIVFGESFDENWIQCRICRDSSHEVCAGIDDSLYYYWDVYKLNKTTTGLPFGPGVGV</sequence>
<keyword evidence="3" id="KW-1185">Reference proteome</keyword>
<dbReference type="EMBL" id="JASPKY010001185">
    <property type="protein sequence ID" value="KAK9675278.1"/>
    <property type="molecule type" value="Genomic_DNA"/>
</dbReference>
<evidence type="ECO:0000313" key="2">
    <source>
        <dbReference type="EMBL" id="KAK9675278.1"/>
    </source>
</evidence>
<dbReference type="SUPFAM" id="SSF57903">
    <property type="entry name" value="FYVE/PHD zinc finger"/>
    <property type="match status" value="1"/>
</dbReference>
<feature type="compositionally biased region" description="Polar residues" evidence="1">
    <location>
        <begin position="128"/>
        <end position="138"/>
    </location>
</feature>
<dbReference type="AlphaFoldDB" id="A0AAW1HHL2"/>
<accession>A0AAW1HHL2</accession>
<protein>
    <submittedName>
        <fullName evidence="2">Uncharacterized protein</fullName>
    </submittedName>
</protein>
<evidence type="ECO:0000256" key="1">
    <source>
        <dbReference type="SAM" id="MobiDB-lite"/>
    </source>
</evidence>
<dbReference type="InterPro" id="IPR011011">
    <property type="entry name" value="Znf_FYVE_PHD"/>
</dbReference>
<gene>
    <name evidence="2" type="ORF">QE152_g40481</name>
</gene>
<proteinExistence type="predicted"/>
<reference evidence="2 3" key="1">
    <citation type="journal article" date="2024" name="BMC Genomics">
        <title>De novo assembly and annotation of Popillia japonica's genome with initial clues to its potential as an invasive pest.</title>
        <authorList>
            <person name="Cucini C."/>
            <person name="Boschi S."/>
            <person name="Funari R."/>
            <person name="Cardaioli E."/>
            <person name="Iannotti N."/>
            <person name="Marturano G."/>
            <person name="Paoli F."/>
            <person name="Bruttini M."/>
            <person name="Carapelli A."/>
            <person name="Frati F."/>
            <person name="Nardi F."/>
        </authorList>
    </citation>
    <scope>NUCLEOTIDE SEQUENCE [LARGE SCALE GENOMIC DNA]</scope>
    <source>
        <strain evidence="2">DMR45628</strain>
    </source>
</reference>
<dbReference type="Proteomes" id="UP001458880">
    <property type="component" value="Unassembled WGS sequence"/>
</dbReference>